<name>A0ABV4TSY0_9GAMM</name>
<evidence type="ECO:0000256" key="1">
    <source>
        <dbReference type="SAM" id="MobiDB-lite"/>
    </source>
</evidence>
<dbReference type="RefSeq" id="WP_373654517.1">
    <property type="nucleotide sequence ID" value="NZ_JBGUAW010000002.1"/>
</dbReference>
<accession>A0ABV4TSY0</accession>
<protein>
    <submittedName>
        <fullName evidence="2">Uncharacterized protein</fullName>
    </submittedName>
</protein>
<sequence>MQTLGWCSCGRPGRQPASGQDLNRVTEAALPLMGLIAGVEEHRLEQSVRPE</sequence>
<reference evidence="2 3" key="1">
    <citation type="submission" date="2024-08" db="EMBL/GenBank/DDBJ databases">
        <title>Whole-genome sequencing of halo(alkali)philic microorganisms from hypersaline lakes.</title>
        <authorList>
            <person name="Sorokin D.Y."/>
            <person name="Merkel A.Y."/>
            <person name="Messina E."/>
            <person name="Yakimov M."/>
        </authorList>
    </citation>
    <scope>NUCLEOTIDE SEQUENCE [LARGE SCALE GENOMIC DNA]</scope>
    <source>
        <strain evidence="2 3">Cl-TMA</strain>
    </source>
</reference>
<gene>
    <name evidence="2" type="ORF">ACERLL_02680</name>
</gene>
<dbReference type="EMBL" id="JBGUAW010000002">
    <property type="protein sequence ID" value="MFA9459729.1"/>
    <property type="molecule type" value="Genomic_DNA"/>
</dbReference>
<comment type="caution">
    <text evidence="2">The sequence shown here is derived from an EMBL/GenBank/DDBJ whole genome shotgun (WGS) entry which is preliminary data.</text>
</comment>
<evidence type="ECO:0000313" key="3">
    <source>
        <dbReference type="Proteomes" id="UP001575181"/>
    </source>
</evidence>
<dbReference type="Proteomes" id="UP001575181">
    <property type="component" value="Unassembled WGS sequence"/>
</dbReference>
<feature type="region of interest" description="Disordered" evidence="1">
    <location>
        <begin position="1"/>
        <end position="22"/>
    </location>
</feature>
<proteinExistence type="predicted"/>
<evidence type="ECO:0000313" key="2">
    <source>
        <dbReference type="EMBL" id="MFA9459729.1"/>
    </source>
</evidence>
<organism evidence="2 3">
    <name type="scientific">Thiohalorhabdus methylotrophus</name>
    <dbReference type="NCBI Taxonomy" id="3242694"/>
    <lineage>
        <taxon>Bacteria</taxon>
        <taxon>Pseudomonadati</taxon>
        <taxon>Pseudomonadota</taxon>
        <taxon>Gammaproteobacteria</taxon>
        <taxon>Thiohalorhabdales</taxon>
        <taxon>Thiohalorhabdaceae</taxon>
        <taxon>Thiohalorhabdus</taxon>
    </lineage>
</organism>
<keyword evidence="3" id="KW-1185">Reference proteome</keyword>